<dbReference type="EMBL" id="JAINDJ010000005">
    <property type="protein sequence ID" value="KAG9446324.1"/>
    <property type="molecule type" value="Genomic_DNA"/>
</dbReference>
<keyword evidence="3" id="KW-0472">Membrane</keyword>
<feature type="coiled-coil region" evidence="1">
    <location>
        <begin position="220"/>
        <end position="268"/>
    </location>
</feature>
<reference evidence="5 6" key="1">
    <citation type="submission" date="2021-07" db="EMBL/GenBank/DDBJ databases">
        <title>The Aristolochia fimbriata genome: insights into angiosperm evolution, floral development and chemical biosynthesis.</title>
        <authorList>
            <person name="Jiao Y."/>
        </authorList>
    </citation>
    <scope>NUCLEOTIDE SEQUENCE [LARGE SCALE GENOMIC DNA]</scope>
    <source>
        <strain evidence="5">IBCAS-2021</strain>
        <tissue evidence="5">Leaf</tissue>
    </source>
</reference>
<keyword evidence="6" id="KW-1185">Reference proteome</keyword>
<proteinExistence type="predicted"/>
<evidence type="ECO:0000313" key="6">
    <source>
        <dbReference type="Proteomes" id="UP000825729"/>
    </source>
</evidence>
<evidence type="ECO:0000256" key="1">
    <source>
        <dbReference type="SAM" id="Coils"/>
    </source>
</evidence>
<feature type="region of interest" description="Disordered" evidence="2">
    <location>
        <begin position="2079"/>
        <end position="2098"/>
    </location>
</feature>
<feature type="coiled-coil region" evidence="1">
    <location>
        <begin position="1578"/>
        <end position="1636"/>
    </location>
</feature>
<dbReference type="PANTHER" id="PTHR43939">
    <property type="entry name" value="COILED-COIL DOMAIN-CONTAINING PROTEIN 158"/>
    <property type="match status" value="1"/>
</dbReference>
<organism evidence="5 6">
    <name type="scientific">Aristolochia fimbriata</name>
    <name type="common">White veined hardy Dutchman's pipe vine</name>
    <dbReference type="NCBI Taxonomy" id="158543"/>
    <lineage>
        <taxon>Eukaryota</taxon>
        <taxon>Viridiplantae</taxon>
        <taxon>Streptophyta</taxon>
        <taxon>Embryophyta</taxon>
        <taxon>Tracheophyta</taxon>
        <taxon>Spermatophyta</taxon>
        <taxon>Magnoliopsida</taxon>
        <taxon>Magnoliidae</taxon>
        <taxon>Piperales</taxon>
        <taxon>Aristolochiaceae</taxon>
        <taxon>Aristolochia</taxon>
    </lineage>
</organism>
<protein>
    <recommendedName>
        <fullName evidence="4">CAAX prenyl protease 2/Lysostaphin resistance protein A-like domain-containing protein</fullName>
    </recommendedName>
</protein>
<keyword evidence="1" id="KW-0175">Coiled coil</keyword>
<feature type="region of interest" description="Disordered" evidence="2">
    <location>
        <begin position="1"/>
        <end position="58"/>
    </location>
</feature>
<dbReference type="Pfam" id="PF02517">
    <property type="entry name" value="Rce1-like"/>
    <property type="match status" value="1"/>
</dbReference>
<feature type="compositionally biased region" description="Basic and acidic residues" evidence="2">
    <location>
        <begin position="10"/>
        <end position="27"/>
    </location>
</feature>
<dbReference type="GO" id="GO:0004175">
    <property type="term" value="F:endopeptidase activity"/>
    <property type="evidence" value="ECO:0007669"/>
    <property type="project" value="UniProtKB-ARBA"/>
</dbReference>
<feature type="transmembrane region" description="Helical" evidence="3">
    <location>
        <begin position="2302"/>
        <end position="2325"/>
    </location>
</feature>
<dbReference type="Proteomes" id="UP000825729">
    <property type="component" value="Unassembled WGS sequence"/>
</dbReference>
<feature type="coiled-coil region" evidence="1">
    <location>
        <begin position="711"/>
        <end position="745"/>
    </location>
</feature>
<feature type="compositionally biased region" description="Polar residues" evidence="2">
    <location>
        <begin position="123"/>
        <end position="133"/>
    </location>
</feature>
<evidence type="ECO:0000256" key="3">
    <source>
        <dbReference type="SAM" id="Phobius"/>
    </source>
</evidence>
<accession>A0AAV7ECE6</accession>
<comment type="caution">
    <text evidence="5">The sequence shown here is derived from an EMBL/GenBank/DDBJ whole genome shotgun (WGS) entry which is preliminary data.</text>
</comment>
<dbReference type="GO" id="GO:0080120">
    <property type="term" value="P:CAAX-box protein maturation"/>
    <property type="evidence" value="ECO:0007669"/>
    <property type="project" value="UniProtKB-ARBA"/>
</dbReference>
<dbReference type="Gene3D" id="1.10.287.1490">
    <property type="match status" value="1"/>
</dbReference>
<dbReference type="InterPro" id="IPR003675">
    <property type="entry name" value="Rce1/LyrA-like_dom"/>
</dbReference>
<feature type="coiled-coil region" evidence="1">
    <location>
        <begin position="623"/>
        <end position="685"/>
    </location>
</feature>
<evidence type="ECO:0000256" key="2">
    <source>
        <dbReference type="SAM" id="MobiDB-lite"/>
    </source>
</evidence>
<dbReference type="PANTHER" id="PTHR43939:SF68">
    <property type="entry name" value="CENTROSOMAL PROTEIN OF 290 KDA-LIKE"/>
    <property type="match status" value="1"/>
</dbReference>
<sequence length="2352" mass="262450">MSDNNSSDLGIERVNGEDEAVVEREPEVVITEQVTEPSAATEIRSYSPGEGAADTNGDHLVERSESGRADFVQVPFSTEGEQNGSVDFNSSIDVPHVVETNERESIHDEEALKLNQITFVESTSSTDQGTQHSAKSEVNHVDQGNGDVLGREGTMEENLNNGSMSDSEDAGKEEMFVDASDQLVVGRTPEIEGSMVVIETPGADDKEFDPIRSSSQPSTVMENTTKVSQLNDELEQVRAELDHTLREKELMEKKNKVHEEERDEFFKELSALHSQLLALNCKKGVLGKNGDEFVEGQCHSEKEELEGSKNSEMPLHEVLSDCSTFVSRLKVSIDEQLQTESTTRELHGIIFVKEQEIEELHTKATDLAVSQDVCISYIDSVQKEFALTQRELSEIKKKELDLIKKLNKLEEENKKLLEDLDRANERANVAAAETSKTKSELEQTESKLANSREKLSMAVTKGKALVQQRDSLRISLNEKTSELEKCVLELQQKSEALESAEARYEELVRTQDLVVSLQQSLSERDGILQEIEETITEVNRLEEIQSLEILGKIRWLVDQKRMGESILSENHKIRSALSAISLPENVSSSDAESQIEWLGKSLVQAKDDLNGLLDKVVDGQETIAQLKSQLSKAHEDIDNLTTTLLSEKEERSLLQTRLEDLTRRCDDLTEQLSRASSEVDDIGKKLLEVARSQANDEGTFDDSAVDTDLIIDKCITMAKRKSRMLEELEEKYEDLTRKSTQVSSEKDKLMRLLLEVSESSMIDHWQDGPPTDTDMLIEACFGRITERNQMLEDITRKYEELVEKSNQFSSVKDLLLQKLIDVSGSHCDVQSPDDSSAEVDVLIDKIIEKIKDRISACESSAEKEQLQRLQCLLYLSMQDVMLFELIAEEDWFDRSEIGRLSAELSRVSEEVGALKIERDSMHKDLEHADEKVSILREKLSLAVKKGKGLMQDRDGLKLSIGEKNKEIDRLKEELQKLESALNECKDQIKQLSSDLELIPKLESDIVNAKAQSGQIEQFLQERTNTLQRLIESIEGLVLPKEIGNDIVFGDPIEKVLWFQEFIKESQLGKALLEQELQKAKEEVQLLADRLEEAHETISSQQNALSQAEKSILVFGDEKLDLEAAKSWLGQELEKVKADKESLDSRLMEAHKTIKALEDTSDQADNEVQNAKEEALLLSGKLEESNMNIRSLEDALSQAERVVCSLGEEKKELEAARISAEAELEKGKTDSVLLAGNLADARETIKSLEDLLLQAENNVSLLKNEKNEAEYQSKQEMMSLNANLAACMEELEGTHGRIHNQSTELIDQLSHLHMLVTSNDILCLLEKEFQKKHDSLRNLSLLLEDIQEQFVEKGSDWLQNCVGIEKYPRSAKLHLSPECRDNLNDPQENSENNAGDISASVSSYVPKVLEGFQAQNKLIFNKFECFSSYLDEHLEILSQALQETRNQVFHLLEVTEPLKLNMTNVEAKSQDQENKITVLQNKVDVLYAACGKAIQDLQTFCNKVSESNSSGGLNSVDLGTRGGNNAPEEQSEYIEAAEKLSVVVKHIQDETEELMNARTVWVSTSEELQDELRHTKLAAEKTINDKELILEKMHNLEEDLDMLQKSYTDMKLKLEDYKAKEERLREKEEELSVQYQTSVATNQEMEALFSKSELEVLCSKVNKMEVKMGQSDVGSPELQGSGVVDKLFYIVDNFAVLQNGVNSLASDKEKLQSSLAAQYLEIEHMKREIENFNFINNDLGIKNNELAELAQGLERIIGTLGGRVSFDDKKISEAKAQIPVLEELAMGLILEAESSKAKAQEVGTKLEGSQKLVDELSVKVKLLEDAVRERQVTAETIQERSIYETPSALGPEISEVEDEANVGKTNKIPSVLPSAHARTMRKASSDHLAIDINSESSRLVNHHEAHDDKGHVFKSLNSSGFVPKQGKSIADRVDGLWVAGGGLLMSRPGARMSLIAYWLLLHLWVVGSILLGESRSHAGQNVRYYSLVTKMQIKFGLVLKQPSSTSEFSDEKMPPAPVSCGFSSGRTTSVVRYCDFTSAPFPGRKFGLLFPSKILPLKLRTGVGASIIAFARRRSLKKVKKDGTTSETKNSQLTPSNKYEGLTKVTASETKNSQLTPSNKYECLTKVSSELDDLLSTNGSQPLLNELDTNVSLPTASRSKVLQACSATCCLILSLGLIIRQVAHIASVEGWPVVDPSTQVPFDFQVWHLQLIIGLVILVSSCRYVLLKTWPGFAESTEAANQQVLGSLQPLDYLLVAFLPGVSEEILFRGALLPLFGTTWESALAIGTIFGALHLGSGRKYSFAIWASFVGFAYGIATIVSSSLMVPMASHSLNNLVGGILWRYSSASEKLQK</sequence>
<feature type="coiled-coil region" evidence="1">
    <location>
        <begin position="953"/>
        <end position="994"/>
    </location>
</feature>
<name>A0AAV7ECE6_ARIFI</name>
<keyword evidence="3" id="KW-0812">Transmembrane</keyword>
<gene>
    <name evidence="5" type="ORF">H6P81_012452</name>
</gene>
<feature type="domain" description="CAAX prenyl protease 2/Lysostaphin resistance protein A-like" evidence="4">
    <location>
        <begin position="2249"/>
        <end position="2336"/>
    </location>
</feature>
<evidence type="ECO:0000259" key="4">
    <source>
        <dbReference type="Pfam" id="PF02517"/>
    </source>
</evidence>
<feature type="region of interest" description="Disordered" evidence="2">
    <location>
        <begin position="123"/>
        <end position="170"/>
    </location>
</feature>
<feature type="compositionally biased region" description="Polar residues" evidence="2">
    <location>
        <begin position="2084"/>
        <end position="2096"/>
    </location>
</feature>
<keyword evidence="3" id="KW-1133">Transmembrane helix</keyword>
<feature type="coiled-coil region" evidence="1">
    <location>
        <begin position="1062"/>
        <end position="1271"/>
    </location>
</feature>
<evidence type="ECO:0000313" key="5">
    <source>
        <dbReference type="EMBL" id="KAG9446324.1"/>
    </source>
</evidence>
<feature type="coiled-coil region" evidence="1">
    <location>
        <begin position="378"/>
        <end position="544"/>
    </location>
</feature>
<dbReference type="SUPFAM" id="SSF57997">
    <property type="entry name" value="Tropomyosin"/>
    <property type="match status" value="1"/>
</dbReference>